<dbReference type="EMBL" id="JAGDYM010000013">
    <property type="protein sequence ID" value="MBO1902596.1"/>
    <property type="molecule type" value="Genomic_DNA"/>
</dbReference>
<evidence type="ECO:0000313" key="1">
    <source>
        <dbReference type="EMBL" id="MBO1902596.1"/>
    </source>
</evidence>
<dbReference type="Proteomes" id="UP000664382">
    <property type="component" value="Unassembled WGS sequence"/>
</dbReference>
<dbReference type="AlphaFoldDB" id="A0A939ML59"/>
<organism evidence="1 2">
    <name type="scientific">Leucobacter weissii</name>
    <dbReference type="NCBI Taxonomy" id="1983706"/>
    <lineage>
        <taxon>Bacteria</taxon>
        <taxon>Bacillati</taxon>
        <taxon>Actinomycetota</taxon>
        <taxon>Actinomycetes</taxon>
        <taxon>Micrococcales</taxon>
        <taxon>Microbacteriaceae</taxon>
        <taxon>Leucobacter</taxon>
    </lineage>
</organism>
<reference evidence="1" key="1">
    <citation type="submission" date="2021-03" db="EMBL/GenBank/DDBJ databases">
        <title>Leucobacter chromiisoli sp. nov., isolated from chromium-containing soil of chemical plant.</title>
        <authorList>
            <person name="Xu Z."/>
        </authorList>
    </citation>
    <scope>NUCLEOTIDE SEQUENCE</scope>
    <source>
        <strain evidence="1">S27</strain>
    </source>
</reference>
<protein>
    <submittedName>
        <fullName evidence="1">YbjN domain-containing protein</fullName>
    </submittedName>
</protein>
<gene>
    <name evidence="1" type="ORF">J4H92_11620</name>
</gene>
<dbReference type="Pfam" id="PF10722">
    <property type="entry name" value="YbjN"/>
    <property type="match status" value="1"/>
</dbReference>
<dbReference type="RefSeq" id="WP_208098353.1">
    <property type="nucleotide sequence ID" value="NZ_JAGDYM010000013.1"/>
</dbReference>
<name>A0A939ML59_9MICO</name>
<keyword evidence="2" id="KW-1185">Reference proteome</keyword>
<sequence>MSDHISADFATLAPLNKQRIQLALDRQEVTHGVDDDGDIVAAFDSGMFWFVTLGNEGEIFVSRAAWRAWVPGTLRFEALEAVNEWNDTRLFPAASTSVDDDGDVQFSAVRTTDMEYGITDEQLRHEVHTAISASLQFFEFLEARFPGAVEQAEAYRRAQEEQED</sequence>
<dbReference type="InterPro" id="IPR019660">
    <property type="entry name" value="Put_sensory_transdc_reg_YbjN"/>
</dbReference>
<evidence type="ECO:0000313" key="2">
    <source>
        <dbReference type="Proteomes" id="UP000664382"/>
    </source>
</evidence>
<comment type="caution">
    <text evidence="1">The sequence shown here is derived from an EMBL/GenBank/DDBJ whole genome shotgun (WGS) entry which is preliminary data.</text>
</comment>
<proteinExistence type="predicted"/>
<accession>A0A939ML59</accession>